<dbReference type="GO" id="GO:0036199">
    <property type="term" value="F:cholest-4-en-3-one 26-monooxygenase activity"/>
    <property type="evidence" value="ECO:0007669"/>
    <property type="project" value="TreeGrafter"/>
</dbReference>
<dbReference type="GO" id="GO:0005506">
    <property type="term" value="F:iron ion binding"/>
    <property type="evidence" value="ECO:0007669"/>
    <property type="project" value="InterPro"/>
</dbReference>
<organism evidence="7">
    <name type="scientific">freshwater metagenome</name>
    <dbReference type="NCBI Taxonomy" id="449393"/>
    <lineage>
        <taxon>unclassified sequences</taxon>
        <taxon>metagenomes</taxon>
        <taxon>ecological metagenomes</taxon>
    </lineage>
</organism>
<dbReference type="EMBL" id="CAFABK010000066">
    <property type="protein sequence ID" value="CAB4833653.1"/>
    <property type="molecule type" value="Genomic_DNA"/>
</dbReference>
<keyword evidence="2" id="KW-0349">Heme</keyword>
<evidence type="ECO:0000256" key="6">
    <source>
        <dbReference type="ARBA" id="ARBA00023033"/>
    </source>
</evidence>
<keyword evidence="3" id="KW-0479">Metal-binding</keyword>
<evidence type="ECO:0000256" key="3">
    <source>
        <dbReference type="ARBA" id="ARBA00022723"/>
    </source>
</evidence>
<dbReference type="AlphaFoldDB" id="A0A6J7ALJ6"/>
<evidence type="ECO:0000256" key="1">
    <source>
        <dbReference type="ARBA" id="ARBA00010617"/>
    </source>
</evidence>
<evidence type="ECO:0000256" key="5">
    <source>
        <dbReference type="ARBA" id="ARBA00023004"/>
    </source>
</evidence>
<dbReference type="InterPro" id="IPR001128">
    <property type="entry name" value="Cyt_P450"/>
</dbReference>
<evidence type="ECO:0000256" key="4">
    <source>
        <dbReference type="ARBA" id="ARBA00023002"/>
    </source>
</evidence>
<protein>
    <submittedName>
        <fullName evidence="7">Unannotated protein</fullName>
    </submittedName>
</protein>
<dbReference type="PANTHER" id="PTHR46696">
    <property type="entry name" value="P450, PUTATIVE (EUROFUNG)-RELATED"/>
    <property type="match status" value="1"/>
</dbReference>
<proteinExistence type="inferred from homology"/>
<reference evidence="7" key="1">
    <citation type="submission" date="2020-05" db="EMBL/GenBank/DDBJ databases">
        <authorList>
            <person name="Chiriac C."/>
            <person name="Salcher M."/>
            <person name="Ghai R."/>
            <person name="Kavagutti S V."/>
        </authorList>
    </citation>
    <scope>NUCLEOTIDE SEQUENCE</scope>
</reference>
<dbReference type="Gene3D" id="1.10.630.10">
    <property type="entry name" value="Cytochrome P450"/>
    <property type="match status" value="1"/>
</dbReference>
<dbReference type="SUPFAM" id="SSF48264">
    <property type="entry name" value="Cytochrome P450"/>
    <property type="match status" value="1"/>
</dbReference>
<name>A0A6J7ALJ6_9ZZZZ</name>
<comment type="similarity">
    <text evidence="1">Belongs to the cytochrome P450 family.</text>
</comment>
<dbReference type="InterPro" id="IPR002397">
    <property type="entry name" value="Cyt_P450_B"/>
</dbReference>
<dbReference type="PRINTS" id="PR00359">
    <property type="entry name" value="BP450"/>
</dbReference>
<dbReference type="GO" id="GO:0020037">
    <property type="term" value="F:heme binding"/>
    <property type="evidence" value="ECO:0007669"/>
    <property type="project" value="InterPro"/>
</dbReference>
<keyword evidence="5" id="KW-0408">Iron</keyword>
<dbReference type="CDD" id="cd11033">
    <property type="entry name" value="CYP142-like"/>
    <property type="match status" value="1"/>
</dbReference>
<dbReference type="GO" id="GO:0006707">
    <property type="term" value="P:cholesterol catabolic process"/>
    <property type="evidence" value="ECO:0007669"/>
    <property type="project" value="TreeGrafter"/>
</dbReference>
<dbReference type="InterPro" id="IPR036396">
    <property type="entry name" value="Cyt_P450_sf"/>
</dbReference>
<keyword evidence="6" id="KW-0503">Monooxygenase</keyword>
<dbReference type="GO" id="GO:0008395">
    <property type="term" value="F:steroid hydroxylase activity"/>
    <property type="evidence" value="ECO:0007669"/>
    <property type="project" value="TreeGrafter"/>
</dbReference>
<dbReference type="FunFam" id="1.10.630.10:FF:000018">
    <property type="entry name" value="Cytochrome P450 monooxygenase"/>
    <property type="match status" value="1"/>
</dbReference>
<gene>
    <name evidence="7" type="ORF">UFOPK3204_01290</name>
</gene>
<evidence type="ECO:0000256" key="2">
    <source>
        <dbReference type="ARBA" id="ARBA00022617"/>
    </source>
</evidence>
<keyword evidence="4" id="KW-0560">Oxidoreductase</keyword>
<dbReference type="Pfam" id="PF00067">
    <property type="entry name" value="p450"/>
    <property type="match status" value="1"/>
</dbReference>
<accession>A0A6J7ALJ6</accession>
<sequence length="409" mass="46018">MTSEARLDITDPAVYANGIPHAAFTQLRHDEPIAKRMYADKPYWAVTRYRDLLTVTRDAFTYSSAKDFVNLWDLTDEAKEVRRSIIETDPPAHVRLRRLGMPAFTGHRVRSYEDATRAITVEILQRALEQRDIDVVQAISAPIPIRVIVDILGVPADDTDFMVQLSDELVDGVDLPPGAYGNITPLELLPFNSPASHALFEYAKNIGDQRRSDPHDDLVSTLVHSKVDGDQLTENEFANMFQVLVFAGNETTRTAISNGIQQFMQHPDQLELLYQRPELVENAVEEIIRYATPVIHMRRTTTRDTELAGVPIAAGDKVVIWYASANFDETVFENPLKFDISRPVRPKQLAFGAQGPHHCLGAPLARLEIRVLLEELVRLRIKFTANGEVVRTRSNFVNGIMKLPATISI</sequence>
<dbReference type="PANTHER" id="PTHR46696:SF4">
    <property type="entry name" value="BIOTIN BIOSYNTHESIS CYTOCHROME P450"/>
    <property type="match status" value="1"/>
</dbReference>
<evidence type="ECO:0000313" key="7">
    <source>
        <dbReference type="EMBL" id="CAB4833653.1"/>
    </source>
</evidence>